<dbReference type="EMBL" id="LIHL02000003">
    <property type="protein sequence ID" value="KAF5475550.1"/>
    <property type="molecule type" value="Genomic_DNA"/>
</dbReference>
<dbReference type="Gramene" id="Jr03_18630_p2">
    <property type="protein sequence ID" value="cds.Jr03_18630_p2"/>
    <property type="gene ID" value="Jr03_18630"/>
</dbReference>
<evidence type="ECO:0000313" key="4">
    <source>
        <dbReference type="Proteomes" id="UP000619265"/>
    </source>
</evidence>
<evidence type="ECO:0000259" key="2">
    <source>
        <dbReference type="PROSITE" id="PS50158"/>
    </source>
</evidence>
<dbReference type="PANTHER" id="PTHR34222:SF97">
    <property type="entry name" value="CATALYTIC REGION, PUTATIVE-RELATED"/>
    <property type="match status" value="1"/>
</dbReference>
<dbReference type="Proteomes" id="UP000619265">
    <property type="component" value="Unassembled WGS sequence"/>
</dbReference>
<reference evidence="3" key="2">
    <citation type="submission" date="2020-03" db="EMBL/GenBank/DDBJ databases">
        <title>Walnut 2.0.</title>
        <authorList>
            <person name="Marrano A."/>
            <person name="Britton M."/>
            <person name="Zimin A.V."/>
            <person name="Zaini P.A."/>
            <person name="Workman R."/>
            <person name="Puiu D."/>
            <person name="Bianco L."/>
            <person name="Allen B.J."/>
            <person name="Troggio M."/>
            <person name="Leslie C.A."/>
            <person name="Timp W."/>
            <person name="Dendekar A."/>
            <person name="Salzberg S.L."/>
            <person name="Neale D.B."/>
        </authorList>
    </citation>
    <scope>NUCLEOTIDE SEQUENCE</scope>
    <source>
        <tissue evidence="3">Leaves</tissue>
    </source>
</reference>
<dbReference type="GO" id="GO:0003676">
    <property type="term" value="F:nucleic acid binding"/>
    <property type="evidence" value="ECO:0007669"/>
    <property type="project" value="InterPro"/>
</dbReference>
<dbReference type="InterPro" id="IPR001878">
    <property type="entry name" value="Znf_CCHC"/>
</dbReference>
<proteinExistence type="predicted"/>
<dbReference type="SUPFAM" id="SSF57756">
    <property type="entry name" value="Retrovirus zinc finger-like domains"/>
    <property type="match status" value="1"/>
</dbReference>
<dbReference type="AlphaFoldDB" id="A0A834D4L4"/>
<gene>
    <name evidence="3" type="ORF">F2P56_007348</name>
</gene>
<protein>
    <recommendedName>
        <fullName evidence="2">CCHC-type domain-containing protein</fullName>
    </recommendedName>
</protein>
<feature type="domain" description="CCHC-type" evidence="2">
    <location>
        <begin position="69"/>
        <end position="82"/>
    </location>
</feature>
<dbReference type="InterPro" id="IPR036875">
    <property type="entry name" value="Znf_CCHC_sf"/>
</dbReference>
<keyword evidence="1" id="KW-0862">Zinc</keyword>
<dbReference type="PROSITE" id="PS50158">
    <property type="entry name" value="ZF_CCHC"/>
    <property type="match status" value="1"/>
</dbReference>
<keyword evidence="1" id="KW-0479">Metal-binding</keyword>
<dbReference type="GO" id="GO:0008270">
    <property type="term" value="F:zinc ion binding"/>
    <property type="evidence" value="ECO:0007669"/>
    <property type="project" value="UniProtKB-KW"/>
</dbReference>
<accession>A0A834D4L4</accession>
<comment type="caution">
    <text evidence="3">The sequence shown here is derived from an EMBL/GenBank/DDBJ whole genome shotgun (WGS) entry which is preliminary data.</text>
</comment>
<name>A0A834D4L4_JUGRE</name>
<organism evidence="3 4">
    <name type="scientific">Juglans regia</name>
    <name type="common">English walnut</name>
    <dbReference type="NCBI Taxonomy" id="51240"/>
    <lineage>
        <taxon>Eukaryota</taxon>
        <taxon>Viridiplantae</taxon>
        <taxon>Streptophyta</taxon>
        <taxon>Embryophyta</taxon>
        <taxon>Tracheophyta</taxon>
        <taxon>Spermatophyta</taxon>
        <taxon>Magnoliopsida</taxon>
        <taxon>eudicotyledons</taxon>
        <taxon>Gunneridae</taxon>
        <taxon>Pentapetalae</taxon>
        <taxon>rosids</taxon>
        <taxon>fabids</taxon>
        <taxon>Fagales</taxon>
        <taxon>Juglandaceae</taxon>
        <taxon>Juglans</taxon>
    </lineage>
</organism>
<evidence type="ECO:0000313" key="3">
    <source>
        <dbReference type="EMBL" id="KAF5475550.1"/>
    </source>
</evidence>
<keyword evidence="1" id="KW-0863">Zinc-finger</keyword>
<dbReference type="PANTHER" id="PTHR34222">
    <property type="entry name" value="GAG_PRE-INTEGRS DOMAIN-CONTAINING PROTEIN"/>
    <property type="match status" value="1"/>
</dbReference>
<reference evidence="3" key="1">
    <citation type="submission" date="2015-10" db="EMBL/GenBank/DDBJ databases">
        <authorList>
            <person name="Martinez-Garcia P.J."/>
            <person name="Crepeau M.W."/>
            <person name="Puiu D."/>
            <person name="Gonzalez-Ibeas D."/>
            <person name="Whalen J."/>
            <person name="Stevens K."/>
            <person name="Paul R."/>
            <person name="Butterfield T."/>
            <person name="Britton M."/>
            <person name="Reagan R."/>
            <person name="Chakraborty S."/>
            <person name="Walawage S.L."/>
            <person name="Vasquez-Gross H.A."/>
            <person name="Cardeno C."/>
            <person name="Famula R."/>
            <person name="Pratt K."/>
            <person name="Kuruganti S."/>
            <person name="Aradhya M.K."/>
            <person name="Leslie C.A."/>
            <person name="Dandekar A.M."/>
            <person name="Salzberg S.L."/>
            <person name="Wegrzyn J.L."/>
            <person name="Langley C.H."/>
            <person name="Neale D.B."/>
        </authorList>
    </citation>
    <scope>NUCLEOTIDE SEQUENCE</scope>
    <source>
        <tissue evidence="3">Leaves</tissue>
    </source>
</reference>
<evidence type="ECO:0000256" key="1">
    <source>
        <dbReference type="PROSITE-ProRule" id="PRU00047"/>
    </source>
</evidence>
<sequence>MGLNDSYDAVRGQIILLSPLPSLDKTFSLILQEERQRQARNTALPTSELSALLAYQNFSKKKDRSDLVCHHCGKVGHTKEKCYKLVGFPPNFKLTKPRTRNTSAAPYSANHVAAHITASSLKHLLQVPLN</sequence>